<dbReference type="PIRSF" id="PIRSF029477">
    <property type="entry name" value="UCP029477"/>
    <property type="match status" value="1"/>
</dbReference>
<dbReference type="CDD" id="cd00657">
    <property type="entry name" value="Ferritin_like"/>
    <property type="match status" value="1"/>
</dbReference>
<dbReference type="InterPro" id="IPR016920">
    <property type="entry name" value="UCP029477"/>
</dbReference>
<dbReference type="OrthoDB" id="282393at2"/>
<gene>
    <name evidence="2" type="ORF">ES675_14455</name>
</gene>
<protein>
    <submittedName>
        <fullName evidence="2">PA2169 family four-helix-bundle protein</fullName>
    </submittedName>
</protein>
<reference evidence="2 3" key="1">
    <citation type="submission" date="2019-08" db="EMBL/GenBank/DDBJ databases">
        <title>Genomes of Antarctic Bizionia species.</title>
        <authorList>
            <person name="Bowman J.P."/>
        </authorList>
    </citation>
    <scope>NUCLEOTIDE SEQUENCE [LARGE SCALE GENOMIC DNA]</scope>
    <source>
        <strain evidence="2 3">APA-1</strain>
    </source>
</reference>
<organism evidence="2 3">
    <name type="scientific">Bizionia algoritergicola</name>
    <dbReference type="NCBI Taxonomy" id="291187"/>
    <lineage>
        <taxon>Bacteria</taxon>
        <taxon>Pseudomonadati</taxon>
        <taxon>Bacteroidota</taxon>
        <taxon>Flavobacteriia</taxon>
        <taxon>Flavobacteriales</taxon>
        <taxon>Flavobacteriaceae</taxon>
        <taxon>Bizionia</taxon>
    </lineage>
</organism>
<dbReference type="RefSeq" id="WP_066255588.1">
    <property type="nucleotide sequence ID" value="NZ_VSKL01000006.1"/>
</dbReference>
<sequence>MNPYTKEVGSKLNALLEKNYDAEKGYKKAAENTDHIALKNFFNRKAAERYDFGHQLKSEIKNFGQEPETGGSATGTAHRAWMDVKAVFSSDNEESMLEEAIRGEKASVEEYEEVLKETALPTSTRDLVLNQKNTIWQELNTIKKLEDLK</sequence>
<dbReference type="InterPro" id="IPR012347">
    <property type="entry name" value="Ferritin-like"/>
</dbReference>
<dbReference type="InterPro" id="IPR011971">
    <property type="entry name" value="CHP02284"/>
</dbReference>
<dbReference type="Gene3D" id="1.20.1260.10">
    <property type="match status" value="1"/>
</dbReference>
<dbReference type="EMBL" id="VSKL01000006">
    <property type="protein sequence ID" value="TYB71737.1"/>
    <property type="molecule type" value="Genomic_DNA"/>
</dbReference>
<dbReference type="Pfam" id="PF09537">
    <property type="entry name" value="DUF2383"/>
    <property type="match status" value="1"/>
</dbReference>
<dbReference type="SUPFAM" id="SSF47240">
    <property type="entry name" value="Ferritin-like"/>
    <property type="match status" value="1"/>
</dbReference>
<evidence type="ECO:0000313" key="2">
    <source>
        <dbReference type="EMBL" id="TYB71737.1"/>
    </source>
</evidence>
<evidence type="ECO:0000259" key="1">
    <source>
        <dbReference type="Pfam" id="PF09537"/>
    </source>
</evidence>
<name>A0A5D0QRG6_9FLAO</name>
<dbReference type="NCBIfam" id="TIGR02284">
    <property type="entry name" value="PA2169 family four-helix-bundle protein"/>
    <property type="match status" value="1"/>
</dbReference>
<keyword evidence="3" id="KW-1185">Reference proteome</keyword>
<evidence type="ECO:0000313" key="3">
    <source>
        <dbReference type="Proteomes" id="UP000324358"/>
    </source>
</evidence>
<dbReference type="Proteomes" id="UP000324358">
    <property type="component" value="Unassembled WGS sequence"/>
</dbReference>
<feature type="domain" description="DUF2383" evidence="1">
    <location>
        <begin position="8"/>
        <end position="117"/>
    </location>
</feature>
<comment type="caution">
    <text evidence="2">The sequence shown here is derived from an EMBL/GenBank/DDBJ whole genome shotgun (WGS) entry which is preliminary data.</text>
</comment>
<proteinExistence type="predicted"/>
<accession>A0A5D0QRG6</accession>
<dbReference type="InterPro" id="IPR019052">
    <property type="entry name" value="DUF2383"/>
</dbReference>
<dbReference type="AlphaFoldDB" id="A0A5D0QRG6"/>
<dbReference type="InterPro" id="IPR009078">
    <property type="entry name" value="Ferritin-like_SF"/>
</dbReference>